<evidence type="ECO:0000256" key="1">
    <source>
        <dbReference type="ARBA" id="ARBA00022723"/>
    </source>
</evidence>
<feature type="region of interest" description="Disordered" evidence="6">
    <location>
        <begin position="441"/>
        <end position="462"/>
    </location>
</feature>
<dbReference type="InterPro" id="IPR036051">
    <property type="entry name" value="KRAB_dom_sf"/>
</dbReference>
<dbReference type="Gene3D" id="3.30.160.60">
    <property type="entry name" value="Classic Zinc Finger"/>
    <property type="match status" value="3"/>
</dbReference>
<reference evidence="10" key="1">
    <citation type="submission" date="2025-08" db="UniProtKB">
        <authorList>
            <consortium name="RefSeq"/>
        </authorList>
    </citation>
    <scope>IDENTIFICATION</scope>
</reference>
<protein>
    <submittedName>
        <fullName evidence="10">Zinc finger protein 436-like</fullName>
    </submittedName>
</protein>
<sequence length="600" mass="66958">MTSLNDKFDTLQKELKETSAKTEKGAPSALDNLIAAVCSLVPSASVRNYYQMGEPSVKMEANFSEEEGSPLEGGQSSRAQELAQDALSGGSGPVVSSHRLGRGVEMAAAPPVQVAVYFTEAEWALLDPGQRALYREVMLENYGSVAFLDEVKNEDLRGNFRNQSRPMRQNETHKVDKRDEPIPCQRGDFGEAIHMVEETYKCLECGITFSDLTQYSIHLQMQSGKKTHQCLECEKSFLCSAELLKHQQTHTGEKHYSCSDCVENFSQKLDLIKHQSIHSGEKSFICSESGMTFSDGRQCMKLCVVPGQVRASPDLSGLIHYTISVEADSEQQDSSPARGGPSVKMEANFSEEEGSPLEEGQSSQAQELAQDALSDGSGQVVFRHHLGRGVETAAAPPVQGPFSFEELAVYFTDDDQRNEEDKELHHLSPDEVKNEDLRGNFRNQSRPMRQNESHKVDKRDEPIPCQGGDFGEVIHIVEETYKCLECGMTFSDHTQYSIHLQRQSGKKTHQCLECSAELLKHQQTHTGEKHYSCSDCAIFSVIKNHTEVQNLLNVQSVERDSVRVAIEVVHQHQRTQIVEKLFECSADGKIFSRVALFRSI</sequence>
<dbReference type="CDD" id="cd07765">
    <property type="entry name" value="KRAB_A-box"/>
    <property type="match status" value="1"/>
</dbReference>
<organism evidence="9 10">
    <name type="scientific">Gekko japonicus</name>
    <name type="common">Schlegel's Japanese gecko</name>
    <dbReference type="NCBI Taxonomy" id="146911"/>
    <lineage>
        <taxon>Eukaryota</taxon>
        <taxon>Metazoa</taxon>
        <taxon>Chordata</taxon>
        <taxon>Craniata</taxon>
        <taxon>Vertebrata</taxon>
        <taxon>Euteleostomi</taxon>
        <taxon>Lepidosauria</taxon>
        <taxon>Squamata</taxon>
        <taxon>Bifurcata</taxon>
        <taxon>Gekkota</taxon>
        <taxon>Gekkonidae</taxon>
        <taxon>Gekkoninae</taxon>
        <taxon>Gekko</taxon>
    </lineage>
</organism>
<feature type="compositionally biased region" description="Basic and acidic residues" evidence="6">
    <location>
        <begin position="449"/>
        <end position="462"/>
    </location>
</feature>
<feature type="domain" description="C2H2-type" evidence="7">
    <location>
        <begin position="256"/>
        <end position="283"/>
    </location>
</feature>
<evidence type="ECO:0000259" key="8">
    <source>
        <dbReference type="PROSITE" id="PS50805"/>
    </source>
</evidence>
<dbReference type="Proteomes" id="UP000694871">
    <property type="component" value="Unplaced"/>
</dbReference>
<evidence type="ECO:0000256" key="5">
    <source>
        <dbReference type="PROSITE-ProRule" id="PRU00042"/>
    </source>
</evidence>
<dbReference type="PROSITE" id="PS50157">
    <property type="entry name" value="ZINC_FINGER_C2H2_2"/>
    <property type="match status" value="4"/>
</dbReference>
<evidence type="ECO:0000259" key="7">
    <source>
        <dbReference type="PROSITE" id="PS50157"/>
    </source>
</evidence>
<dbReference type="Pfam" id="PF00096">
    <property type="entry name" value="zf-C2H2"/>
    <property type="match status" value="3"/>
</dbReference>
<evidence type="ECO:0000256" key="2">
    <source>
        <dbReference type="ARBA" id="ARBA00022737"/>
    </source>
</evidence>
<dbReference type="InterPro" id="IPR013087">
    <property type="entry name" value="Znf_C2H2_type"/>
</dbReference>
<dbReference type="PROSITE" id="PS00028">
    <property type="entry name" value="ZINC_FINGER_C2H2_1"/>
    <property type="match status" value="2"/>
</dbReference>
<dbReference type="InterPro" id="IPR036236">
    <property type="entry name" value="Znf_C2H2_sf"/>
</dbReference>
<name>A0ABM1LC66_GEKJA</name>
<dbReference type="SUPFAM" id="SSF109640">
    <property type="entry name" value="KRAB domain (Kruppel-associated box)"/>
    <property type="match status" value="1"/>
</dbReference>
<proteinExistence type="predicted"/>
<feature type="compositionally biased region" description="Basic and acidic residues" evidence="6">
    <location>
        <begin position="168"/>
        <end position="181"/>
    </location>
</feature>
<dbReference type="PROSITE" id="PS50805">
    <property type="entry name" value="KRAB"/>
    <property type="match status" value="1"/>
</dbReference>
<dbReference type="Pfam" id="PF01352">
    <property type="entry name" value="KRAB"/>
    <property type="match status" value="1"/>
</dbReference>
<dbReference type="GeneID" id="107124581"/>
<keyword evidence="3 5" id="KW-0863">Zinc-finger</keyword>
<dbReference type="PANTHER" id="PTHR23226:SF421">
    <property type="entry name" value="ZINC FINGER PROTEIN 681 ISOFORM X1"/>
    <property type="match status" value="1"/>
</dbReference>
<feature type="domain" description="C2H2-type" evidence="7">
    <location>
        <begin position="228"/>
        <end position="255"/>
    </location>
</feature>
<keyword evidence="4" id="KW-0862">Zinc</keyword>
<keyword evidence="9" id="KW-1185">Reference proteome</keyword>
<dbReference type="PANTHER" id="PTHR23226">
    <property type="entry name" value="ZINC FINGER AND SCAN DOMAIN-CONTAINING"/>
    <property type="match status" value="1"/>
</dbReference>
<feature type="region of interest" description="Disordered" evidence="6">
    <location>
        <begin position="349"/>
        <end position="374"/>
    </location>
</feature>
<dbReference type="SMART" id="SM00355">
    <property type="entry name" value="ZnF_C2H2"/>
    <property type="match status" value="5"/>
</dbReference>
<evidence type="ECO:0000256" key="4">
    <source>
        <dbReference type="ARBA" id="ARBA00022833"/>
    </source>
</evidence>
<accession>A0ABM1LC66</accession>
<dbReference type="InterPro" id="IPR001909">
    <property type="entry name" value="KRAB"/>
</dbReference>
<keyword evidence="1" id="KW-0479">Metal-binding</keyword>
<dbReference type="SUPFAM" id="SSF57667">
    <property type="entry name" value="beta-beta-alpha zinc fingers"/>
    <property type="match status" value="3"/>
</dbReference>
<evidence type="ECO:0000313" key="9">
    <source>
        <dbReference type="Proteomes" id="UP000694871"/>
    </source>
</evidence>
<evidence type="ECO:0000256" key="6">
    <source>
        <dbReference type="SAM" id="MobiDB-lite"/>
    </source>
</evidence>
<evidence type="ECO:0000256" key="3">
    <source>
        <dbReference type="ARBA" id="ARBA00022771"/>
    </source>
</evidence>
<dbReference type="SMART" id="SM00349">
    <property type="entry name" value="KRAB"/>
    <property type="match status" value="1"/>
</dbReference>
<feature type="domain" description="C2H2-type" evidence="7">
    <location>
        <begin position="481"/>
        <end position="508"/>
    </location>
</feature>
<feature type="domain" description="KRAB" evidence="8">
    <location>
        <begin position="109"/>
        <end position="194"/>
    </location>
</feature>
<evidence type="ECO:0000313" key="10">
    <source>
        <dbReference type="RefSeq" id="XP_015283553.1"/>
    </source>
</evidence>
<dbReference type="Gene3D" id="6.10.140.140">
    <property type="match status" value="1"/>
</dbReference>
<feature type="domain" description="C2H2-type" evidence="7">
    <location>
        <begin position="200"/>
        <end position="227"/>
    </location>
</feature>
<dbReference type="RefSeq" id="XP_015283553.1">
    <property type="nucleotide sequence ID" value="XM_015428067.1"/>
</dbReference>
<keyword evidence="2" id="KW-0677">Repeat</keyword>
<feature type="region of interest" description="Disordered" evidence="6">
    <location>
        <begin position="160"/>
        <end position="181"/>
    </location>
</feature>
<gene>
    <name evidence="10" type="primary">LOC107124581</name>
</gene>
<feature type="region of interest" description="Disordered" evidence="6">
    <location>
        <begin position="62"/>
        <end position="94"/>
    </location>
</feature>